<evidence type="ECO:0000256" key="6">
    <source>
        <dbReference type="ARBA" id="ARBA00022847"/>
    </source>
</evidence>
<organism evidence="10 11">
    <name type="scientific">Eubacterium maltosivorans</name>
    <dbReference type="NCBI Taxonomy" id="2041044"/>
    <lineage>
        <taxon>Bacteria</taxon>
        <taxon>Bacillati</taxon>
        <taxon>Bacillota</taxon>
        <taxon>Clostridia</taxon>
        <taxon>Eubacteriales</taxon>
        <taxon>Eubacteriaceae</taxon>
        <taxon>Eubacterium</taxon>
    </lineage>
</organism>
<dbReference type="NCBIfam" id="TIGR00835">
    <property type="entry name" value="agcS"/>
    <property type="match status" value="1"/>
</dbReference>
<feature type="transmembrane region" description="Helical" evidence="9">
    <location>
        <begin position="65"/>
        <end position="87"/>
    </location>
</feature>
<dbReference type="EMBL" id="CP029487">
    <property type="protein sequence ID" value="QCT73014.1"/>
    <property type="molecule type" value="Genomic_DNA"/>
</dbReference>
<dbReference type="PANTHER" id="PTHR30330">
    <property type="entry name" value="AGSS FAMILY TRANSPORTER, SODIUM-ALANINE"/>
    <property type="match status" value="1"/>
</dbReference>
<feature type="transmembrane region" description="Helical" evidence="9">
    <location>
        <begin position="12"/>
        <end position="31"/>
    </location>
</feature>
<dbReference type="PRINTS" id="PR00175">
    <property type="entry name" value="NAALASMPORT"/>
</dbReference>
<evidence type="ECO:0000256" key="3">
    <source>
        <dbReference type="ARBA" id="ARBA00022448"/>
    </source>
</evidence>
<gene>
    <name evidence="10" type="ORF">CPZ25_017315</name>
</gene>
<dbReference type="Gene3D" id="1.20.1740.10">
    <property type="entry name" value="Amino acid/polyamine transporter I"/>
    <property type="match status" value="1"/>
</dbReference>
<evidence type="ECO:0000256" key="4">
    <source>
        <dbReference type="ARBA" id="ARBA00022475"/>
    </source>
</evidence>
<dbReference type="Proteomes" id="UP000218387">
    <property type="component" value="Chromosome"/>
</dbReference>
<keyword evidence="3 9" id="KW-0813">Transport</keyword>
<evidence type="ECO:0000313" key="11">
    <source>
        <dbReference type="Proteomes" id="UP000218387"/>
    </source>
</evidence>
<feature type="transmembrane region" description="Helical" evidence="9">
    <location>
        <begin position="358"/>
        <end position="378"/>
    </location>
</feature>
<name>A0A4P9CBL1_EUBML</name>
<dbReference type="GO" id="GO:0005886">
    <property type="term" value="C:plasma membrane"/>
    <property type="evidence" value="ECO:0007669"/>
    <property type="project" value="UniProtKB-SubCell"/>
</dbReference>
<evidence type="ECO:0000256" key="7">
    <source>
        <dbReference type="ARBA" id="ARBA00022989"/>
    </source>
</evidence>
<feature type="transmembrane region" description="Helical" evidence="9">
    <location>
        <begin position="210"/>
        <end position="228"/>
    </location>
</feature>
<dbReference type="Pfam" id="PF01235">
    <property type="entry name" value="Na_Ala_symp"/>
    <property type="match status" value="1"/>
</dbReference>
<accession>A0A4P9CBL1</accession>
<reference evidence="10 11" key="1">
    <citation type="submission" date="2018-05" db="EMBL/GenBank/DDBJ databases">
        <title>Genome comparison of Eubacterium sp.</title>
        <authorList>
            <person name="Feng Y."/>
            <person name="Sanchez-Andrea I."/>
            <person name="Stams A.J.M."/>
            <person name="De Vos W.M."/>
        </authorList>
    </citation>
    <scope>NUCLEOTIDE SEQUENCE [LARGE SCALE GENOMIC DNA]</scope>
    <source>
        <strain evidence="10 11">YI</strain>
    </source>
</reference>
<dbReference type="AlphaFoldDB" id="A0A4P9CBL1"/>
<comment type="subcellular location">
    <subcellularLocation>
        <location evidence="1 9">Cell membrane</location>
        <topology evidence="1 9">Multi-pass membrane protein</topology>
    </subcellularLocation>
</comment>
<evidence type="ECO:0000256" key="8">
    <source>
        <dbReference type="ARBA" id="ARBA00023136"/>
    </source>
</evidence>
<protein>
    <submittedName>
        <fullName evidence="10">Alanine:cation symporter family protein</fullName>
    </submittedName>
</protein>
<feature type="transmembrane region" description="Helical" evidence="9">
    <location>
        <begin position="142"/>
        <end position="162"/>
    </location>
</feature>
<dbReference type="GO" id="GO:0005283">
    <property type="term" value="F:amino acid:sodium symporter activity"/>
    <property type="evidence" value="ECO:0007669"/>
    <property type="project" value="InterPro"/>
</dbReference>
<proteinExistence type="inferred from homology"/>
<keyword evidence="8 9" id="KW-0472">Membrane</keyword>
<dbReference type="FunFam" id="1.20.1740.10:FF:000004">
    <property type="entry name" value="Sodium:alanine symporter family protein"/>
    <property type="match status" value="1"/>
</dbReference>
<feature type="transmembrane region" description="Helical" evidence="9">
    <location>
        <begin position="174"/>
        <end position="198"/>
    </location>
</feature>
<feature type="transmembrane region" description="Helical" evidence="9">
    <location>
        <begin position="399"/>
        <end position="426"/>
    </location>
</feature>
<evidence type="ECO:0000256" key="5">
    <source>
        <dbReference type="ARBA" id="ARBA00022692"/>
    </source>
</evidence>
<dbReference type="PANTHER" id="PTHR30330:SF7">
    <property type="entry name" value="SODIUM_PROTON-DEPENDENT ALANINE CARRIER PROTEIN YRBD-RELATED"/>
    <property type="match status" value="1"/>
</dbReference>
<comment type="similarity">
    <text evidence="2 9">Belongs to the alanine or glycine:cation symporter (AGCS) (TC 2.A.25) family.</text>
</comment>
<feature type="transmembrane region" description="Helical" evidence="9">
    <location>
        <begin position="234"/>
        <end position="257"/>
    </location>
</feature>
<keyword evidence="7 9" id="KW-1133">Transmembrane helix</keyword>
<dbReference type="InterPro" id="IPR001463">
    <property type="entry name" value="Na/Ala_symport"/>
</dbReference>
<keyword evidence="5 9" id="KW-0812">Transmembrane</keyword>
<evidence type="ECO:0000256" key="9">
    <source>
        <dbReference type="RuleBase" id="RU363064"/>
    </source>
</evidence>
<evidence type="ECO:0000256" key="2">
    <source>
        <dbReference type="ARBA" id="ARBA00009261"/>
    </source>
</evidence>
<sequence length="503" mass="53745">MLESIVTSVNDVVWSIPLIILILGTGVYFSVRMKFPQLRLIKEMFRLLNDNKGKGTDEGVSGLRAFIMTAAGRVGVGNIAGMATAIALGGPGAIFWLWVVALFGTAIALIESTLAQAYKITVNGEFRGGPAYYIERGIGKKWYAKAFALVTILAPGILMPGVQSYNITSSLNQAFGWNTLIIAIVLAAVVGICIFGGVKRISAVAEKVSPFMACAYLLVSFIIIGTNISKVPGVFMMIIQSAFSVQPVFGALAGAALSKGVMRGVFANEAGQGTSAIMAGSADVSHPVKQGLASCLSVYAGTILVCTTSAFMILLTGCYNVVGPAGGFLFEGMPGKEYGVAYVHGAIDTIFPGFGAPFIAVSILLFAFIALLAYYYYAESNLVYVFHETKAWMKSNKPFLYVFRGIFILAAFQGCLQAVSVVWTMGDIGCGLMTWLNVIAVLILSNQGLAIFKDYERQKKLGLEPVFDPDLLGIQNAGSVWRDRLDEYKVAQKAEAEEKGLAA</sequence>
<feature type="transmembrane region" description="Helical" evidence="9">
    <location>
        <begin position="432"/>
        <end position="452"/>
    </location>
</feature>
<feature type="transmembrane region" description="Helical" evidence="9">
    <location>
        <begin position="298"/>
        <end position="322"/>
    </location>
</feature>
<dbReference type="RefSeq" id="WP_096920076.1">
    <property type="nucleotide sequence ID" value="NZ_CP029487.1"/>
</dbReference>
<dbReference type="KEGG" id="emt:CPZ25_017315"/>
<evidence type="ECO:0000313" key="10">
    <source>
        <dbReference type="EMBL" id="QCT73014.1"/>
    </source>
</evidence>
<keyword evidence="11" id="KW-1185">Reference proteome</keyword>
<keyword evidence="6 9" id="KW-0769">Symport</keyword>
<evidence type="ECO:0000256" key="1">
    <source>
        <dbReference type="ARBA" id="ARBA00004651"/>
    </source>
</evidence>
<keyword evidence="4 9" id="KW-1003">Cell membrane</keyword>